<protein>
    <submittedName>
        <fullName evidence="2">Exopolysaccharide production repressor exox</fullName>
    </submittedName>
</protein>
<dbReference type="OrthoDB" id="9802759at2"/>
<evidence type="ECO:0000313" key="3">
    <source>
        <dbReference type="EMBL" id="MVA59016.1"/>
    </source>
</evidence>
<name>A0A109CWW8_AGRVI</name>
<evidence type="ECO:0000313" key="5">
    <source>
        <dbReference type="Proteomes" id="UP000440716"/>
    </source>
</evidence>
<dbReference type="EMBL" id="QUSG01000020">
    <property type="protein sequence ID" value="KAA3522000.1"/>
    <property type="molecule type" value="Genomic_DNA"/>
</dbReference>
<feature type="transmembrane region" description="Helical" evidence="1">
    <location>
        <begin position="7"/>
        <end position="24"/>
    </location>
</feature>
<gene>
    <name evidence="2" type="ORF">DXT89_22825</name>
    <name evidence="3" type="ORF">GOZ88_23170</name>
</gene>
<sequence length="91" mass="9573">MHAPKVFFSMIGALLVFAVATYFLSGSLAGTLIKTVLAAIVLQVGYFCAVAYLVFQETKRRTQATGTSDATASNGAIRALGKTGQTALRNN</sequence>
<keyword evidence="1" id="KW-1133">Transmembrane helix</keyword>
<dbReference type="EMBL" id="WPHU01000011">
    <property type="protein sequence ID" value="MVA59016.1"/>
    <property type="molecule type" value="Genomic_DNA"/>
</dbReference>
<keyword evidence="1" id="KW-0812">Transmembrane</keyword>
<reference evidence="2 4" key="1">
    <citation type="submission" date="2018-08" db="EMBL/GenBank/DDBJ databases">
        <title>Genome sequencing of Agrobacterium vitis strain ICMP 10754.</title>
        <authorList>
            <person name="Visnovsky S.B."/>
            <person name="Pitman A.R."/>
        </authorList>
    </citation>
    <scope>NUCLEOTIDE SEQUENCE [LARGE SCALE GENOMIC DNA]</scope>
    <source>
        <strain evidence="2 4">ICMP 10754</strain>
    </source>
</reference>
<evidence type="ECO:0000256" key="1">
    <source>
        <dbReference type="SAM" id="Phobius"/>
    </source>
</evidence>
<dbReference type="InterPro" id="IPR024239">
    <property type="entry name" value="SyrA"/>
</dbReference>
<evidence type="ECO:0000313" key="4">
    <source>
        <dbReference type="Proteomes" id="UP000436911"/>
    </source>
</evidence>
<dbReference type="AlphaFoldDB" id="A0A109CWW8"/>
<comment type="caution">
    <text evidence="2">The sequence shown here is derived from an EMBL/GenBank/DDBJ whole genome shotgun (WGS) entry which is preliminary data.</text>
</comment>
<evidence type="ECO:0000313" key="2">
    <source>
        <dbReference type="EMBL" id="KAA3522000.1"/>
    </source>
</evidence>
<reference evidence="3 5" key="2">
    <citation type="submission" date="2019-12" db="EMBL/GenBank/DDBJ databases">
        <title>Whole-genome sequencing of Allorhizobium vitis.</title>
        <authorList>
            <person name="Gan H.M."/>
            <person name="Szegedi E."/>
            <person name="Burr T."/>
            <person name="Savka M.A."/>
        </authorList>
    </citation>
    <scope>NUCLEOTIDE SEQUENCE [LARGE SCALE GENOMIC DNA]</scope>
    <source>
        <strain evidence="3 5">CG415</strain>
    </source>
</reference>
<dbReference type="Pfam" id="PF11089">
    <property type="entry name" value="SyrA"/>
    <property type="match status" value="1"/>
</dbReference>
<feature type="transmembrane region" description="Helical" evidence="1">
    <location>
        <begin position="36"/>
        <end position="55"/>
    </location>
</feature>
<proteinExistence type="predicted"/>
<accession>A0A109CWW8</accession>
<dbReference type="Proteomes" id="UP000440716">
    <property type="component" value="Unassembled WGS sequence"/>
</dbReference>
<organism evidence="2 4">
    <name type="scientific">Agrobacterium vitis</name>
    <name type="common">Rhizobium vitis</name>
    <dbReference type="NCBI Taxonomy" id="373"/>
    <lineage>
        <taxon>Bacteria</taxon>
        <taxon>Pseudomonadati</taxon>
        <taxon>Pseudomonadota</taxon>
        <taxon>Alphaproteobacteria</taxon>
        <taxon>Hyphomicrobiales</taxon>
        <taxon>Rhizobiaceae</taxon>
        <taxon>Rhizobium/Agrobacterium group</taxon>
        <taxon>Agrobacterium</taxon>
    </lineage>
</organism>
<keyword evidence="1" id="KW-0472">Membrane</keyword>
<dbReference type="Proteomes" id="UP000436911">
    <property type="component" value="Unassembled WGS sequence"/>
</dbReference>
<dbReference type="RefSeq" id="WP_060716817.1">
    <property type="nucleotide sequence ID" value="NZ_JABFNP010000001.1"/>
</dbReference>